<feature type="compositionally biased region" description="Basic and acidic residues" evidence="3">
    <location>
        <begin position="188"/>
        <end position="207"/>
    </location>
</feature>
<dbReference type="OrthoDB" id="354287at2"/>
<dbReference type="Proteomes" id="UP000439113">
    <property type="component" value="Unassembled WGS sequence"/>
</dbReference>
<dbReference type="Pfam" id="PF00015">
    <property type="entry name" value="MCPsignal"/>
    <property type="match status" value="1"/>
</dbReference>
<dbReference type="SMART" id="SM00283">
    <property type="entry name" value="MA"/>
    <property type="match status" value="1"/>
</dbReference>
<evidence type="ECO:0000313" key="6">
    <source>
        <dbReference type="EMBL" id="MTV31193.1"/>
    </source>
</evidence>
<reference evidence="6 7" key="1">
    <citation type="submission" date="2019-11" db="EMBL/GenBank/DDBJ databases">
        <title>Whole-genome sequence of a Rhodoblastus acidophilus DSM 142.</title>
        <authorList>
            <person name="Kyndt J.A."/>
            <person name="Meyer T.E."/>
        </authorList>
    </citation>
    <scope>NUCLEOTIDE SEQUENCE [LARGE SCALE GENOMIC DNA]</scope>
    <source>
        <strain evidence="6 7">DSM 142</strain>
    </source>
</reference>
<dbReference type="SUPFAM" id="SSF58104">
    <property type="entry name" value="Methyl-accepting chemotaxis protein (MCP) signaling domain"/>
    <property type="match status" value="1"/>
</dbReference>
<accession>A0A6N8DPR5</accession>
<gene>
    <name evidence="6" type="ORF">GJ654_09320</name>
</gene>
<evidence type="ECO:0000256" key="3">
    <source>
        <dbReference type="SAM" id="MobiDB-lite"/>
    </source>
</evidence>
<comment type="caution">
    <text evidence="6">The sequence shown here is derived from an EMBL/GenBank/DDBJ whole genome shotgun (WGS) entry which is preliminary data.</text>
</comment>
<keyword evidence="4" id="KW-1133">Transmembrane helix</keyword>
<evidence type="ECO:0000313" key="7">
    <source>
        <dbReference type="Proteomes" id="UP000439113"/>
    </source>
</evidence>
<dbReference type="RefSeq" id="WP_155445880.1">
    <property type="nucleotide sequence ID" value="NZ_JAOQNR010000006.1"/>
</dbReference>
<dbReference type="PROSITE" id="PS50111">
    <property type="entry name" value="CHEMOTAXIS_TRANSDUC_2"/>
    <property type="match status" value="1"/>
</dbReference>
<feature type="compositionally biased region" description="Polar residues" evidence="3">
    <location>
        <begin position="235"/>
        <end position="244"/>
    </location>
</feature>
<feature type="transmembrane region" description="Helical" evidence="4">
    <location>
        <begin position="38"/>
        <end position="58"/>
    </location>
</feature>
<dbReference type="InterPro" id="IPR004089">
    <property type="entry name" value="MCPsignal_dom"/>
</dbReference>
<evidence type="ECO:0000256" key="1">
    <source>
        <dbReference type="ARBA" id="ARBA00023224"/>
    </source>
</evidence>
<dbReference type="PANTHER" id="PTHR32089:SF112">
    <property type="entry name" value="LYSOZYME-LIKE PROTEIN-RELATED"/>
    <property type="match status" value="1"/>
</dbReference>
<dbReference type="GO" id="GO:0016020">
    <property type="term" value="C:membrane"/>
    <property type="evidence" value="ECO:0007669"/>
    <property type="project" value="InterPro"/>
</dbReference>
<feature type="transmembrane region" description="Helical" evidence="4">
    <location>
        <begin position="67"/>
        <end position="85"/>
    </location>
</feature>
<sequence>MNNIDRLRATFSPAMMGAIALAAVISASVGLLRMEAGGWLVALGALAVAGGAAALWLVDRTGPATRIVTSAALAVEIAILVYATAGHAYQIDMHMAFFAALAITAGWVDERALIANAAVVAIHHLLLNFLLPWAVFPETVSDLPRVLVHAAILVAQTGALCWLAARLRHAFADAENLQVEAETNSRATADRAVQESRRAEGESHRRTEIQETIAGFQREIGGLIENLRGQARQMTQTSQSLTSVAASASRDAEQAADSSQHSSGAIGAVAAASEQLSHSVAEIQNQIGGMKALIDKVFGAAATAQGDVGQLTEQANRISEVVAIIQNIAGQTNLLALNATIEAARAGEMGKGFAVVANEVKVLADQTGKATEDIAQRIAAINASTRSTVGAMEEIARHIDEASQCAGGIVSSIDQQRVATSEIAANISQVAQTTRHVSELSRRASEQTRSADKGAGSVAEGAVKAEATTDGLTRTVETFLRRLAS</sequence>
<feature type="compositionally biased region" description="Low complexity" evidence="3">
    <location>
        <begin position="245"/>
        <end position="261"/>
    </location>
</feature>
<dbReference type="EMBL" id="WNKS01000006">
    <property type="protein sequence ID" value="MTV31193.1"/>
    <property type="molecule type" value="Genomic_DNA"/>
</dbReference>
<proteinExistence type="predicted"/>
<feature type="region of interest" description="Disordered" evidence="3">
    <location>
        <begin position="437"/>
        <end position="461"/>
    </location>
</feature>
<keyword evidence="1 2" id="KW-0807">Transducer</keyword>
<dbReference type="Gene3D" id="1.10.287.950">
    <property type="entry name" value="Methyl-accepting chemotaxis protein"/>
    <property type="match status" value="1"/>
</dbReference>
<evidence type="ECO:0000259" key="5">
    <source>
        <dbReference type="PROSITE" id="PS50111"/>
    </source>
</evidence>
<keyword evidence="4" id="KW-0472">Membrane</keyword>
<feature type="region of interest" description="Disordered" evidence="3">
    <location>
        <begin position="235"/>
        <end position="261"/>
    </location>
</feature>
<feature type="domain" description="Methyl-accepting transducer" evidence="5">
    <location>
        <begin position="205"/>
        <end position="452"/>
    </location>
</feature>
<organism evidence="6 7">
    <name type="scientific">Rhodoblastus acidophilus</name>
    <name type="common">Rhodopseudomonas acidophila</name>
    <dbReference type="NCBI Taxonomy" id="1074"/>
    <lineage>
        <taxon>Bacteria</taxon>
        <taxon>Pseudomonadati</taxon>
        <taxon>Pseudomonadota</taxon>
        <taxon>Alphaproteobacteria</taxon>
        <taxon>Hyphomicrobiales</taxon>
        <taxon>Rhodoblastaceae</taxon>
        <taxon>Rhodoblastus</taxon>
    </lineage>
</organism>
<keyword evidence="4" id="KW-0812">Transmembrane</keyword>
<dbReference type="AlphaFoldDB" id="A0A6N8DPR5"/>
<name>A0A6N8DPR5_RHOAC</name>
<evidence type="ECO:0000256" key="2">
    <source>
        <dbReference type="PROSITE-ProRule" id="PRU00284"/>
    </source>
</evidence>
<feature type="region of interest" description="Disordered" evidence="3">
    <location>
        <begin position="182"/>
        <end position="207"/>
    </location>
</feature>
<feature type="compositionally biased region" description="Basic and acidic residues" evidence="3">
    <location>
        <begin position="437"/>
        <end position="452"/>
    </location>
</feature>
<dbReference type="GO" id="GO:0007165">
    <property type="term" value="P:signal transduction"/>
    <property type="evidence" value="ECO:0007669"/>
    <property type="project" value="UniProtKB-KW"/>
</dbReference>
<feature type="transmembrane region" description="Helical" evidence="4">
    <location>
        <begin position="12"/>
        <end position="32"/>
    </location>
</feature>
<evidence type="ECO:0000256" key="4">
    <source>
        <dbReference type="SAM" id="Phobius"/>
    </source>
</evidence>
<protein>
    <submittedName>
        <fullName evidence="6">Chemotaxis protein</fullName>
    </submittedName>
</protein>
<dbReference type="PANTHER" id="PTHR32089">
    <property type="entry name" value="METHYL-ACCEPTING CHEMOTAXIS PROTEIN MCPB"/>
    <property type="match status" value="1"/>
</dbReference>